<dbReference type="InterPro" id="IPR016291">
    <property type="entry name" value="Isochorismatase"/>
</dbReference>
<organism evidence="3 4">
    <name type="scientific">Sorlinia euscelidii</name>
    <dbReference type="NCBI Taxonomy" id="3081148"/>
    <lineage>
        <taxon>Bacteria</taxon>
        <taxon>Pseudomonadati</taxon>
        <taxon>Pseudomonadota</taxon>
        <taxon>Alphaproteobacteria</taxon>
        <taxon>Acetobacterales</taxon>
        <taxon>Acetobacteraceae</taxon>
        <taxon>Sorlinia</taxon>
    </lineage>
</organism>
<dbReference type="InterPro" id="IPR000868">
    <property type="entry name" value="Isochorismatase-like_dom"/>
</dbReference>
<dbReference type="SUPFAM" id="SSF52499">
    <property type="entry name" value="Isochorismatase-like hydrolases"/>
    <property type="match status" value="1"/>
</dbReference>
<dbReference type="PANTHER" id="PTHR43540:SF3">
    <property type="entry name" value="ENTEROBACTIN SYNTHASE COMPONENT B"/>
    <property type="match status" value="1"/>
</dbReference>
<reference evidence="3 4" key="1">
    <citation type="submission" date="2023-10" db="EMBL/GenBank/DDBJ databases">
        <title>Sorlinia euscelidii gen. nov., sp. nov., an acetic acid bacteria isolated from the gut of Euscelidius variegatus emitter.</title>
        <authorList>
            <person name="Michoud G."/>
            <person name="Marasco R."/>
            <person name="Seferji K."/>
            <person name="Gonella E."/>
            <person name="Garuglieri E."/>
            <person name="Alma A."/>
            <person name="Mapelli F."/>
            <person name="Borin S."/>
            <person name="Daffonchio D."/>
            <person name="Crotti E."/>
        </authorList>
    </citation>
    <scope>NUCLEOTIDE SEQUENCE [LARGE SCALE GENOMIC DNA]</scope>
    <source>
        <strain evidence="3 4">EV16P</strain>
    </source>
</reference>
<feature type="domain" description="Isochorismatase-like" evidence="2">
    <location>
        <begin position="36"/>
        <end position="211"/>
    </location>
</feature>
<dbReference type="PRINTS" id="PR01398">
    <property type="entry name" value="ISCHRISMTASE"/>
</dbReference>
<dbReference type="PANTHER" id="PTHR43540">
    <property type="entry name" value="PEROXYUREIDOACRYLATE/UREIDOACRYLATE AMIDOHYDROLASE-RELATED"/>
    <property type="match status" value="1"/>
</dbReference>
<evidence type="ECO:0000313" key="3">
    <source>
        <dbReference type="EMBL" id="MEE8659267.1"/>
    </source>
</evidence>
<sequence>MAIPKITSYPLPQWGRTRLGEGAKPKVDWVIDPSRAALLIHDMQDYFLSFYDVDAPLVRSMIAHITGLRAKCRALEVPVFYTAQPTRQSLKARALLTDIWGPGLTNIAPEAARIVPELTPSPEENVLTKWRYSAFAKTDLKKRLAAAGRDQLILCGVYASIGCLATSLDAFMLDVKSFLIADATADFNLADHEMALRYVETRCGRVLNTAEACRYLGQ</sequence>
<name>A0ABU7U338_9PROT</name>
<evidence type="ECO:0000259" key="2">
    <source>
        <dbReference type="Pfam" id="PF00857"/>
    </source>
</evidence>
<dbReference type="Gene3D" id="3.40.50.850">
    <property type="entry name" value="Isochorismatase-like"/>
    <property type="match status" value="1"/>
</dbReference>
<dbReference type="InterPro" id="IPR050272">
    <property type="entry name" value="Isochorismatase-like_hydrls"/>
</dbReference>
<accession>A0ABU7U338</accession>
<dbReference type="EMBL" id="JAWJZY010000004">
    <property type="protein sequence ID" value="MEE8659267.1"/>
    <property type="molecule type" value="Genomic_DNA"/>
</dbReference>
<dbReference type="Pfam" id="PF00857">
    <property type="entry name" value="Isochorismatase"/>
    <property type="match status" value="1"/>
</dbReference>
<dbReference type="Proteomes" id="UP001312908">
    <property type="component" value="Unassembled WGS sequence"/>
</dbReference>
<keyword evidence="4" id="KW-1185">Reference proteome</keyword>
<evidence type="ECO:0000313" key="4">
    <source>
        <dbReference type="Proteomes" id="UP001312908"/>
    </source>
</evidence>
<keyword evidence="1" id="KW-0378">Hydrolase</keyword>
<evidence type="ECO:0000256" key="1">
    <source>
        <dbReference type="ARBA" id="ARBA00022801"/>
    </source>
</evidence>
<dbReference type="InterPro" id="IPR036380">
    <property type="entry name" value="Isochorismatase-like_sf"/>
</dbReference>
<dbReference type="RefSeq" id="WP_394820116.1">
    <property type="nucleotide sequence ID" value="NZ_JAWJZY010000004.1"/>
</dbReference>
<gene>
    <name evidence="3" type="ORF">DOFOFD_09630</name>
</gene>
<comment type="caution">
    <text evidence="3">The sequence shown here is derived from an EMBL/GenBank/DDBJ whole genome shotgun (WGS) entry which is preliminary data.</text>
</comment>
<proteinExistence type="predicted"/>
<protein>
    <submittedName>
        <fullName evidence="3">Isochorismatase</fullName>
    </submittedName>
</protein>